<dbReference type="Proteomes" id="UP000610293">
    <property type="component" value="Unassembled WGS sequence"/>
</dbReference>
<dbReference type="InterPro" id="IPR041578">
    <property type="entry name" value="PIN_8"/>
</dbReference>
<dbReference type="EMBL" id="JACYNJ010000003">
    <property type="protein sequence ID" value="MBD8269311.1"/>
    <property type="molecule type" value="Genomic_DNA"/>
</dbReference>
<evidence type="ECO:0000313" key="2">
    <source>
        <dbReference type="EMBL" id="MBD8269311.1"/>
    </source>
</evidence>
<protein>
    <submittedName>
        <fullName evidence="2">DUF4935 domain-containing protein</fullName>
    </submittedName>
</protein>
<dbReference type="Pfam" id="PF18476">
    <property type="entry name" value="PIN_8"/>
    <property type="match status" value="1"/>
</dbReference>
<dbReference type="RefSeq" id="WP_191955548.1">
    <property type="nucleotide sequence ID" value="NZ_JACYNJ010000003.1"/>
</dbReference>
<comment type="caution">
    <text evidence="2">The sequence shown here is derived from an EMBL/GenBank/DDBJ whole genome shotgun (WGS) entry which is preliminary data.</text>
</comment>
<proteinExistence type="predicted"/>
<gene>
    <name evidence="2" type="ORF">IFU03_06020</name>
</gene>
<dbReference type="AlphaFoldDB" id="A0AAE2PW01"/>
<evidence type="ECO:0000313" key="3">
    <source>
        <dbReference type="Proteomes" id="UP000610293"/>
    </source>
</evidence>
<sequence length="489" mass="56057">MKENIFMDLLLRTHGENESINFDEVWAEGLFVFDANVLLDIYRLPESARNDMIKVLSHKNFKGRIWIAQQVLIEFLYNRLEVISDQKVKYSAVRKLLDVCRDDYFEVFNKLQGELAKLKVKRRHSSIDPDEFITEENISGGISFIDRFVDKLNELEVKQSDVHTDDKIKPIILDLFKGKVGTGFDEETLVEIYKEGEKRYKNSIPPGFKDNGKDGAYVVGDREYIRKYGDLLLWKEIIDKAKSEDLKHVVLVTGDLKEDWWLKKSGKVLGPRKELLNEIYFNAPALKTFYLYETSNFLVRAGEVLKINVKESTINEARYLSRLERASVQSIMPGEYGYFQLKPIIQMCGETGLLGRLRIHSSVADLPALKIDAHALISAIELIVENANRHGDGSGLSVISKIARSSVILTFRNKQNKANVSSDPERHFDVMGHKIHEGASGLLKIYNLLRSSGMRVRAVSSVRNFLLRVYIPKEFFVVAPVEQEDFLME</sequence>
<evidence type="ECO:0000259" key="1">
    <source>
        <dbReference type="Pfam" id="PF18476"/>
    </source>
</evidence>
<name>A0AAE2PW01_PSEFL</name>
<feature type="domain" description="PIN like" evidence="1">
    <location>
        <begin position="30"/>
        <end position="275"/>
    </location>
</feature>
<organism evidence="2 3">
    <name type="scientific">Pseudomonas fluorescens</name>
    <dbReference type="NCBI Taxonomy" id="294"/>
    <lineage>
        <taxon>Bacteria</taxon>
        <taxon>Pseudomonadati</taxon>
        <taxon>Pseudomonadota</taxon>
        <taxon>Gammaproteobacteria</taxon>
        <taxon>Pseudomonadales</taxon>
        <taxon>Pseudomonadaceae</taxon>
        <taxon>Pseudomonas</taxon>
    </lineage>
</organism>
<accession>A0AAE2PW01</accession>
<reference evidence="2" key="1">
    <citation type="journal article" date="2020" name="FEMS Microbiol. Ecol.">
        <title>Temporal dynamics of bacterial communities during seed development and maturation.</title>
        <authorList>
            <person name="Chesneau G."/>
            <person name="Torres-Cortes G."/>
            <person name="Briand M."/>
            <person name="Darrasse A."/>
            <person name="Preveaux A."/>
            <person name="Marais C."/>
            <person name="Jacques M.A."/>
            <person name="Shade A."/>
            <person name="Barret M."/>
        </authorList>
    </citation>
    <scope>NUCLEOTIDE SEQUENCE</scope>
    <source>
        <strain evidence="2">CFBP13533</strain>
    </source>
</reference>